<dbReference type="InterPro" id="IPR018550">
    <property type="entry name" value="Lipid-A_deacylase-rel"/>
</dbReference>
<dbReference type="SUPFAM" id="SSF56925">
    <property type="entry name" value="OMPA-like"/>
    <property type="match status" value="1"/>
</dbReference>
<keyword evidence="2" id="KW-1185">Reference proteome</keyword>
<dbReference type="EMBL" id="FXAW01000008">
    <property type="protein sequence ID" value="SMG48025.1"/>
    <property type="molecule type" value="Genomic_DNA"/>
</dbReference>
<organism evidence="1 2">
    <name type="scientific">Marivirga sericea</name>
    <dbReference type="NCBI Taxonomy" id="1028"/>
    <lineage>
        <taxon>Bacteria</taxon>
        <taxon>Pseudomonadati</taxon>
        <taxon>Bacteroidota</taxon>
        <taxon>Cytophagia</taxon>
        <taxon>Cytophagales</taxon>
        <taxon>Marivirgaceae</taxon>
        <taxon>Marivirga</taxon>
    </lineage>
</organism>
<protein>
    <submittedName>
        <fullName evidence="1">Lipid A 3-O-deacylase (PagL)</fullName>
    </submittedName>
</protein>
<dbReference type="Pfam" id="PF09411">
    <property type="entry name" value="PagL"/>
    <property type="match status" value="1"/>
</dbReference>
<dbReference type="OrthoDB" id="627554at2"/>
<dbReference type="AlphaFoldDB" id="A0A1X7L2V2"/>
<name>A0A1X7L2V2_9BACT</name>
<gene>
    <name evidence="1" type="ORF">SAMN05661096_03407</name>
</gene>
<evidence type="ECO:0000313" key="2">
    <source>
        <dbReference type="Proteomes" id="UP000193804"/>
    </source>
</evidence>
<dbReference type="Gene3D" id="2.40.160.20">
    <property type="match status" value="1"/>
</dbReference>
<evidence type="ECO:0000313" key="1">
    <source>
        <dbReference type="EMBL" id="SMG48025.1"/>
    </source>
</evidence>
<dbReference type="Proteomes" id="UP000193804">
    <property type="component" value="Unassembled WGS sequence"/>
</dbReference>
<accession>A0A1X7L2V2</accession>
<dbReference type="STRING" id="1028.SAMN05661096_03407"/>
<sequence>MLIVFYFYIGNLIACAFNSFVVKWMDFRLLLLMIFASCLANAAYAQTASTVTSESSTSNKSLFSIGVGAQHGFIFPHSVDVQNTSGARPTGIETIFSWQRIDSASFALCHCNPRQGLLLSYYDYDVDLLGKSATAAYLLEPTYGISKTVLFSVKAAAGLSYLSNPYDSILNPGNQSYSTPISIYLLVGVGVWIKLSDNWWLNPSINYQHISNGGMRQPNKGINWPTAGIGVSYQPIPRPLYKGVRTKEKFWKNYSARYDFAVLGTLSRGYNAAGERQRFFVGGLAFQAARQVGSLSMLTIGTEVYFDEKLQDQLSRDGFEASPVKSGLLLGHEFLLGRFQFSQRLGLYIFDQTPYYDRIFHRWGIQYRLNRYLSTGINLLAHRHVAEFIDFRLAYTFQNRKESK</sequence>
<dbReference type="RefSeq" id="WP_085518543.1">
    <property type="nucleotide sequence ID" value="NZ_FXAW01000008.1"/>
</dbReference>
<reference evidence="2" key="1">
    <citation type="submission" date="2017-04" db="EMBL/GenBank/DDBJ databases">
        <authorList>
            <person name="Varghese N."/>
            <person name="Submissions S."/>
        </authorList>
    </citation>
    <scope>NUCLEOTIDE SEQUENCE [LARGE SCALE GENOMIC DNA]</scope>
    <source>
        <strain evidence="2">DSM 4125</strain>
    </source>
</reference>
<dbReference type="InterPro" id="IPR011250">
    <property type="entry name" value="OMP/PagP_B-barrel"/>
</dbReference>
<proteinExistence type="predicted"/>